<dbReference type="Pfam" id="PF18322">
    <property type="entry name" value="CLIP_1"/>
    <property type="match status" value="1"/>
</dbReference>
<evidence type="ECO:0000256" key="3">
    <source>
        <dbReference type="SAM" id="SignalP"/>
    </source>
</evidence>
<evidence type="ECO:0000313" key="5">
    <source>
        <dbReference type="Proteomes" id="UP001652626"/>
    </source>
</evidence>
<dbReference type="SUPFAM" id="SSF50494">
    <property type="entry name" value="Trypsin-like serine proteases"/>
    <property type="match status" value="1"/>
</dbReference>
<evidence type="ECO:0000256" key="1">
    <source>
        <dbReference type="ARBA" id="ARBA00023157"/>
    </source>
</evidence>
<gene>
    <name evidence="6" type="primary">LOC113399277</name>
</gene>
<dbReference type="InterPro" id="IPR043504">
    <property type="entry name" value="Peptidase_S1_PA_chymotrypsin"/>
</dbReference>
<feature type="chain" id="PRO_5045821175" evidence="3">
    <location>
        <begin position="22"/>
        <end position="441"/>
    </location>
</feature>
<keyword evidence="5" id="KW-1185">Reference proteome</keyword>
<dbReference type="Pfam" id="PF00089">
    <property type="entry name" value="Trypsin"/>
    <property type="match status" value="1"/>
</dbReference>
<dbReference type="GO" id="GO:0004252">
    <property type="term" value="F:serine-type endopeptidase activity"/>
    <property type="evidence" value="ECO:0007669"/>
    <property type="project" value="InterPro"/>
</dbReference>
<dbReference type="AlphaFoldDB" id="A0A8B8IAW2"/>
<accession>A0A8B8IAW2</accession>
<dbReference type="SMART" id="SM00020">
    <property type="entry name" value="Tryp_SPc"/>
    <property type="match status" value="1"/>
</dbReference>
<dbReference type="CDD" id="cd00190">
    <property type="entry name" value="Tryp_SPc"/>
    <property type="match status" value="1"/>
</dbReference>
<name>A0A8B8IAW2_VANTA</name>
<dbReference type="PANTHER" id="PTHR24256">
    <property type="entry name" value="TRYPTASE-RELATED"/>
    <property type="match status" value="1"/>
</dbReference>
<dbReference type="PROSITE" id="PS50240">
    <property type="entry name" value="TRYPSIN_DOM"/>
    <property type="match status" value="1"/>
</dbReference>
<organism evidence="5 6">
    <name type="scientific">Vanessa tameamea</name>
    <name type="common">Kamehameha butterfly</name>
    <dbReference type="NCBI Taxonomy" id="334116"/>
    <lineage>
        <taxon>Eukaryota</taxon>
        <taxon>Metazoa</taxon>
        <taxon>Ecdysozoa</taxon>
        <taxon>Arthropoda</taxon>
        <taxon>Hexapoda</taxon>
        <taxon>Insecta</taxon>
        <taxon>Pterygota</taxon>
        <taxon>Neoptera</taxon>
        <taxon>Endopterygota</taxon>
        <taxon>Lepidoptera</taxon>
        <taxon>Glossata</taxon>
        <taxon>Ditrysia</taxon>
        <taxon>Papilionoidea</taxon>
        <taxon>Nymphalidae</taxon>
        <taxon>Nymphalinae</taxon>
        <taxon>Vanessa</taxon>
    </lineage>
</organism>
<proteinExistence type="inferred from homology"/>
<dbReference type="OrthoDB" id="6261922at2759"/>
<protein>
    <submittedName>
        <fullName evidence="6">Phenoloxidase-activating factor 2-like isoform X1</fullName>
    </submittedName>
</protein>
<dbReference type="PRINTS" id="PR00722">
    <property type="entry name" value="CHYMOTRYPSIN"/>
</dbReference>
<sequence>MYSRPSLIAVLIISYISTSLAANDEDTSKWIQQTFNKTKEEEDEVLDLSPTGDKLNDLDCLTDSGDVGTCVVYYLCDPDTHTIISDGTTIIDMRQRQCLSYLDVCCGHKSVLSENMLVTTPNQPTLNAHDIINFKEEIKTTTAASMDNKMEDTSPLKKDLSIQCGWDEPSLFVFPKNDAAIYANYGEFPWAVALIKKRHTTAWSPNDYLGGGTMIHPSVVLTVAHKVDKMTANKIKIRAGEWDTQIVLEKYQYQERNVKKILIHPHFFKTSLYFDVAMLTMESPFDLAAAPHIKPVCLGTSLPSPGTDCFSMGWGPDFNKEDKYATILKKIQVPLVGSEDCTEKLQQARLGMHFRIHSSLTCAGGVKGIDTCQGDGGSALVCPIEKKGNTTTRYAAYGLVAYGIDCGVADRPGVYANIPAALDWINQEMTKLDFTTATYTA</sequence>
<dbReference type="InterPro" id="IPR041515">
    <property type="entry name" value="PPAF-2-like_Clip"/>
</dbReference>
<keyword evidence="3" id="KW-0732">Signal</keyword>
<comment type="similarity">
    <text evidence="2">Belongs to the peptidase S1 family. CLIP subfamily.</text>
</comment>
<evidence type="ECO:0000256" key="2">
    <source>
        <dbReference type="ARBA" id="ARBA00024195"/>
    </source>
</evidence>
<dbReference type="GO" id="GO:0006508">
    <property type="term" value="P:proteolysis"/>
    <property type="evidence" value="ECO:0007669"/>
    <property type="project" value="InterPro"/>
</dbReference>
<feature type="signal peptide" evidence="3">
    <location>
        <begin position="1"/>
        <end position="21"/>
    </location>
</feature>
<evidence type="ECO:0000259" key="4">
    <source>
        <dbReference type="PROSITE" id="PS50240"/>
    </source>
</evidence>
<dbReference type="Proteomes" id="UP001652626">
    <property type="component" value="Chromosome 29"/>
</dbReference>
<dbReference type="Gene3D" id="2.40.10.10">
    <property type="entry name" value="Trypsin-like serine proteases"/>
    <property type="match status" value="1"/>
</dbReference>
<dbReference type="InterPro" id="IPR001254">
    <property type="entry name" value="Trypsin_dom"/>
</dbReference>
<dbReference type="RefSeq" id="XP_026494155.2">
    <property type="nucleotide sequence ID" value="XM_026638370.2"/>
</dbReference>
<keyword evidence="1" id="KW-1015">Disulfide bond</keyword>
<dbReference type="InterPro" id="IPR009003">
    <property type="entry name" value="Peptidase_S1_PA"/>
</dbReference>
<dbReference type="GeneID" id="113399277"/>
<evidence type="ECO:0000313" key="6">
    <source>
        <dbReference type="RefSeq" id="XP_026494155.2"/>
    </source>
</evidence>
<dbReference type="InterPro" id="IPR051487">
    <property type="entry name" value="Ser/Thr_Proteases_Immune/Dev"/>
</dbReference>
<dbReference type="InterPro" id="IPR001314">
    <property type="entry name" value="Peptidase_S1A"/>
</dbReference>
<feature type="domain" description="Peptidase S1" evidence="4">
    <location>
        <begin position="162"/>
        <end position="430"/>
    </location>
</feature>
<reference evidence="6" key="1">
    <citation type="submission" date="2025-08" db="UniProtKB">
        <authorList>
            <consortium name="RefSeq"/>
        </authorList>
    </citation>
    <scope>IDENTIFICATION</scope>
    <source>
        <tissue evidence="6">Whole body</tissue>
    </source>
</reference>